<organism evidence="1">
    <name type="scientific">mine drainage metagenome</name>
    <dbReference type="NCBI Taxonomy" id="410659"/>
    <lineage>
        <taxon>unclassified sequences</taxon>
        <taxon>metagenomes</taxon>
        <taxon>ecological metagenomes</taxon>
    </lineage>
</organism>
<evidence type="ECO:0000313" key="1">
    <source>
        <dbReference type="EMBL" id="CBH95246.1"/>
    </source>
</evidence>
<gene>
    <name evidence="1" type="ORF">CARN2_0635</name>
</gene>
<dbReference type="AlphaFoldDB" id="E6PJZ5"/>
<proteinExistence type="predicted"/>
<dbReference type="EMBL" id="CABM01000003">
    <property type="protein sequence ID" value="CBH95246.1"/>
    <property type="molecule type" value="Genomic_DNA"/>
</dbReference>
<sequence length="55" mass="5589">MRSSGGVAGPGAAPSWLVFGTEPVSPPLDITLQDDGRVVTIASDGLAPFAVHSQR</sequence>
<comment type="caution">
    <text evidence="1">The sequence shown here is derived from an EMBL/GenBank/DDBJ whole genome shotgun (WGS) entry which is preliminary data.</text>
</comment>
<accession>E6PJZ5</accession>
<name>E6PJZ5_9ZZZZ</name>
<protein>
    <submittedName>
        <fullName evidence="1">Putative Type II secretory pathway, pseudopilin PulG</fullName>
    </submittedName>
</protein>
<reference evidence="1" key="1">
    <citation type="submission" date="2009-10" db="EMBL/GenBank/DDBJ databases">
        <title>Diversity of trophic interactions inside an arsenic-rich microbial ecosystem.</title>
        <authorList>
            <person name="Bertin P.N."/>
            <person name="Heinrich-Salmeron A."/>
            <person name="Pelletier E."/>
            <person name="Goulhen-Chollet F."/>
            <person name="Arsene-Ploetze F."/>
            <person name="Gallien S."/>
            <person name="Calteau A."/>
            <person name="Vallenet D."/>
            <person name="Casiot C."/>
            <person name="Chane-Woon-Ming B."/>
            <person name="Giloteaux L."/>
            <person name="Barakat M."/>
            <person name="Bonnefoy V."/>
            <person name="Bruneel O."/>
            <person name="Chandler M."/>
            <person name="Cleiss J."/>
            <person name="Duran R."/>
            <person name="Elbaz-Poulichet F."/>
            <person name="Fonknechten N."/>
            <person name="Lauga B."/>
            <person name="Mornico D."/>
            <person name="Ortet P."/>
            <person name="Schaeffer C."/>
            <person name="Siguier P."/>
            <person name="Alexander Thil Smith A."/>
            <person name="Van Dorsselaer A."/>
            <person name="Weissenbach J."/>
            <person name="Medigue C."/>
            <person name="Le Paslier D."/>
        </authorList>
    </citation>
    <scope>NUCLEOTIDE SEQUENCE</scope>
</reference>